<feature type="domain" description="Methyltransferase" evidence="1">
    <location>
        <begin position="48"/>
        <end position="141"/>
    </location>
</feature>
<dbReference type="InterPro" id="IPR029063">
    <property type="entry name" value="SAM-dependent_MTases_sf"/>
</dbReference>
<keyword evidence="3" id="KW-1185">Reference proteome</keyword>
<gene>
    <name evidence="2" type="ORF">DFR68_12123</name>
</gene>
<dbReference type="GO" id="GO:0008168">
    <property type="term" value="F:methyltransferase activity"/>
    <property type="evidence" value="ECO:0007669"/>
    <property type="project" value="UniProtKB-KW"/>
</dbReference>
<dbReference type="PANTHER" id="PTHR43591">
    <property type="entry name" value="METHYLTRANSFERASE"/>
    <property type="match status" value="1"/>
</dbReference>
<comment type="caution">
    <text evidence="2">The sequence shown here is derived from an EMBL/GenBank/DDBJ whole genome shotgun (WGS) entry which is preliminary data.</text>
</comment>
<dbReference type="GO" id="GO:0032259">
    <property type="term" value="P:methylation"/>
    <property type="evidence" value="ECO:0007669"/>
    <property type="project" value="UniProtKB-KW"/>
</dbReference>
<reference evidence="2 3" key="1">
    <citation type="submission" date="2018-07" db="EMBL/GenBank/DDBJ databases">
        <title>Genomic Encyclopedia of Type Strains, Phase IV (KMG-IV): sequencing the most valuable type-strain genomes for metagenomic binning, comparative biology and taxonomic classification.</title>
        <authorList>
            <person name="Goeker M."/>
        </authorList>
    </citation>
    <scope>NUCLEOTIDE SEQUENCE [LARGE SCALE GENOMIC DNA]</scope>
    <source>
        <strain evidence="2 3">DSM 44952</strain>
    </source>
</reference>
<sequence>MMNDSESGFDAASYGRGIADLYDMLYPPTPDCDRVASALAATHPGGTVLELGIGTGRMGLALARQGLKVHGLEISEDMIRQLLKNQESADIVVHQGDMSSFDLGIEFDAITCFSDGLFALPSQAQQTAAMRCSAAHLNPDGRLYIETTWPGVIPHRENGEPIGARNSDDSHFMVTTSYRRHLSQECVYAHSIIGPQGIRVVNEFFRFAWPSELDLMALNSGLKLIHRWSDWGGGPVPPEPGRLVSVFALDQTSAR</sequence>
<dbReference type="AlphaFoldDB" id="A0A370GJP6"/>
<evidence type="ECO:0000259" key="1">
    <source>
        <dbReference type="Pfam" id="PF13649"/>
    </source>
</evidence>
<keyword evidence="2" id="KW-0489">Methyltransferase</keyword>
<dbReference type="InterPro" id="IPR041698">
    <property type="entry name" value="Methyltransf_25"/>
</dbReference>
<evidence type="ECO:0000313" key="3">
    <source>
        <dbReference type="Proteomes" id="UP000255355"/>
    </source>
</evidence>
<organism evidence="2 3">
    <name type="scientific">Nocardia mexicana</name>
    <dbReference type="NCBI Taxonomy" id="279262"/>
    <lineage>
        <taxon>Bacteria</taxon>
        <taxon>Bacillati</taxon>
        <taxon>Actinomycetota</taxon>
        <taxon>Actinomycetes</taxon>
        <taxon>Mycobacteriales</taxon>
        <taxon>Nocardiaceae</taxon>
        <taxon>Nocardia</taxon>
    </lineage>
</organism>
<keyword evidence="2" id="KW-0808">Transferase</keyword>
<evidence type="ECO:0000313" key="2">
    <source>
        <dbReference type="EMBL" id="RDI43466.1"/>
    </source>
</evidence>
<dbReference type="EMBL" id="QQAZ01000021">
    <property type="protein sequence ID" value="RDI43466.1"/>
    <property type="molecule type" value="Genomic_DNA"/>
</dbReference>
<dbReference type="SUPFAM" id="SSF53335">
    <property type="entry name" value="S-adenosyl-L-methionine-dependent methyltransferases"/>
    <property type="match status" value="1"/>
</dbReference>
<protein>
    <submittedName>
        <fullName evidence="2">Methyltransferase family protein</fullName>
    </submittedName>
</protein>
<dbReference type="Pfam" id="PF13649">
    <property type="entry name" value="Methyltransf_25"/>
    <property type="match status" value="1"/>
</dbReference>
<dbReference type="STRING" id="1210089.GCA_001613165_06465"/>
<dbReference type="Gene3D" id="3.40.50.150">
    <property type="entry name" value="Vaccinia Virus protein VP39"/>
    <property type="match status" value="1"/>
</dbReference>
<name>A0A370GJP6_9NOCA</name>
<proteinExistence type="predicted"/>
<dbReference type="CDD" id="cd02440">
    <property type="entry name" value="AdoMet_MTases"/>
    <property type="match status" value="1"/>
</dbReference>
<dbReference type="Proteomes" id="UP000255355">
    <property type="component" value="Unassembled WGS sequence"/>
</dbReference>
<accession>A0A370GJP6</accession>